<protein>
    <submittedName>
        <fullName evidence="1">Uncharacterized protein</fullName>
    </submittedName>
</protein>
<name>A0ABU0F9X6_9HYPH</name>
<comment type="caution">
    <text evidence="1">The sequence shown here is derived from an EMBL/GenBank/DDBJ whole genome shotgun (WGS) entry which is preliminary data.</text>
</comment>
<keyword evidence="2" id="KW-1185">Reference proteome</keyword>
<accession>A0ABU0F9X6</accession>
<evidence type="ECO:0000313" key="1">
    <source>
        <dbReference type="EMBL" id="MDQ0391423.1"/>
    </source>
</evidence>
<evidence type="ECO:0000313" key="2">
    <source>
        <dbReference type="Proteomes" id="UP001237448"/>
    </source>
</evidence>
<dbReference type="EMBL" id="JAUSVK010000001">
    <property type="protein sequence ID" value="MDQ0391423.1"/>
    <property type="molecule type" value="Genomic_DNA"/>
</dbReference>
<proteinExistence type="predicted"/>
<dbReference type="Proteomes" id="UP001237448">
    <property type="component" value="Unassembled WGS sequence"/>
</dbReference>
<sequence length="343" mass="37919">MEYLSRKYLALLRKRYGVGPDAVSDAPPLEIWPELGGIAEPAEIPAVIASQSASSPRLLNHYWNLLLGHLMEEVDPAFAARVAIFIGEVPDSRFNALTTGGGGRHLILVQRGLELFLYRMAFVIVGSMRWRFDDPDGSRTVVEPDIDMAAAIAEMRANLALLRAGRHRMPIALSSPAMLRIAPFLAYAMQQFVIAHEIGHIAQAVWRRHPPQSAREQAMPARARDLPWPAWREEAVCDMFAADLCEKLVVRNAPRFGLEGRLARRLLAEAPHVVFLFMQVLEHAGSAPGRGYPSHPPAAMRSTILIEHQSAHDLLAEERDLVAECCRHVATLAGLVPSGHTPN</sequence>
<reference evidence="1 2" key="1">
    <citation type="submission" date="2023-07" db="EMBL/GenBank/DDBJ databases">
        <title>Genomic Encyclopedia of Type Strains, Phase IV (KMG-IV): sequencing the most valuable type-strain genomes for metagenomic binning, comparative biology and taxonomic classification.</title>
        <authorList>
            <person name="Goeker M."/>
        </authorList>
    </citation>
    <scope>NUCLEOTIDE SEQUENCE [LARGE SCALE GENOMIC DNA]</scope>
    <source>
        <strain evidence="1 2">DSM 5896</strain>
    </source>
</reference>
<organism evidence="1 2">
    <name type="scientific">Labrys monachus</name>
    <dbReference type="NCBI Taxonomy" id="217067"/>
    <lineage>
        <taxon>Bacteria</taxon>
        <taxon>Pseudomonadati</taxon>
        <taxon>Pseudomonadota</taxon>
        <taxon>Alphaproteobacteria</taxon>
        <taxon>Hyphomicrobiales</taxon>
        <taxon>Xanthobacteraceae</taxon>
        <taxon>Labrys</taxon>
    </lineage>
</organism>
<dbReference type="RefSeq" id="WP_307423712.1">
    <property type="nucleotide sequence ID" value="NZ_JAUSVK010000001.1"/>
</dbReference>
<gene>
    <name evidence="1" type="ORF">J3R73_001215</name>
</gene>